<comment type="similarity">
    <text evidence="2 10">Belongs to the mitochondrial carrier (TC 2.A.29) family.</text>
</comment>
<keyword evidence="3 10" id="KW-0813">Transport</keyword>
<accession>A0AAD9MRV9</accession>
<evidence type="ECO:0000256" key="3">
    <source>
        <dbReference type="ARBA" id="ARBA00022448"/>
    </source>
</evidence>
<evidence type="ECO:0000313" key="12">
    <source>
        <dbReference type="EMBL" id="KAK2178119.1"/>
    </source>
</evidence>
<evidence type="ECO:0000256" key="7">
    <source>
        <dbReference type="ARBA" id="ARBA00023128"/>
    </source>
</evidence>
<dbReference type="EMBL" id="JAODUO010005587">
    <property type="protein sequence ID" value="KAK2140754.1"/>
    <property type="molecule type" value="Genomic_DNA"/>
</dbReference>
<name>A0AAD9MRV9_RIDPI</name>
<dbReference type="PROSITE" id="PS50920">
    <property type="entry name" value="SOLCAR"/>
    <property type="match status" value="2"/>
</dbReference>
<evidence type="ECO:0000256" key="4">
    <source>
        <dbReference type="ARBA" id="ARBA00022692"/>
    </source>
</evidence>
<dbReference type="SUPFAM" id="SSF103506">
    <property type="entry name" value="Mitochondrial carrier"/>
    <property type="match status" value="1"/>
</dbReference>
<evidence type="ECO:0000313" key="13">
    <source>
        <dbReference type="Proteomes" id="UP001209878"/>
    </source>
</evidence>
<dbReference type="GO" id="GO:0031966">
    <property type="term" value="C:mitochondrial membrane"/>
    <property type="evidence" value="ECO:0007669"/>
    <property type="project" value="UniProtKB-SubCell"/>
</dbReference>
<keyword evidence="5" id="KW-0677">Repeat</keyword>
<dbReference type="Proteomes" id="UP001209878">
    <property type="component" value="Unassembled WGS sequence"/>
</dbReference>
<keyword evidence="13" id="KW-1185">Reference proteome</keyword>
<evidence type="ECO:0000256" key="1">
    <source>
        <dbReference type="ARBA" id="ARBA00004225"/>
    </source>
</evidence>
<dbReference type="AlphaFoldDB" id="A0AAD9MRV9"/>
<feature type="repeat" description="Solcar" evidence="9">
    <location>
        <begin position="68"/>
        <end position="155"/>
    </location>
</feature>
<sequence>MSASIPGIPIRYTGPVDCIRHIYCTHGLRGCFTGLNATVMREITGFSIYITSYELMCDRMTPEGASECSVRTMLLAGGLSGMVSWMVNIPIDIIKSRLQVDDFARPKYSGTWDCARSSYRASGWRIFWRGLPVTCIRAFPVNAVTFAVYSSTLKALSEMTAEA</sequence>
<keyword evidence="6" id="KW-1133">Transmembrane helix</keyword>
<protein>
    <recommendedName>
        <fullName evidence="14">Mitochondrial carrier protein</fullName>
    </recommendedName>
</protein>
<evidence type="ECO:0000256" key="9">
    <source>
        <dbReference type="PROSITE-ProRule" id="PRU00282"/>
    </source>
</evidence>
<evidence type="ECO:0000313" key="11">
    <source>
        <dbReference type="EMBL" id="KAK2140754.1"/>
    </source>
</evidence>
<keyword evidence="7" id="KW-0496">Mitochondrion</keyword>
<dbReference type="EMBL" id="JAODUO010000561">
    <property type="protein sequence ID" value="KAK2178119.1"/>
    <property type="molecule type" value="Genomic_DNA"/>
</dbReference>
<gene>
    <name evidence="12" type="ORF">NP493_558g01034</name>
    <name evidence="11" type="ORF">NP493_5593g00004</name>
</gene>
<evidence type="ECO:0000256" key="2">
    <source>
        <dbReference type="ARBA" id="ARBA00006375"/>
    </source>
</evidence>
<evidence type="ECO:0000256" key="5">
    <source>
        <dbReference type="ARBA" id="ARBA00022737"/>
    </source>
</evidence>
<keyword evidence="8 9" id="KW-0472">Membrane</keyword>
<feature type="repeat" description="Solcar" evidence="9">
    <location>
        <begin position="1"/>
        <end position="59"/>
    </location>
</feature>
<dbReference type="InterPro" id="IPR023395">
    <property type="entry name" value="MCP_dom_sf"/>
</dbReference>
<dbReference type="Pfam" id="PF00153">
    <property type="entry name" value="Mito_carr"/>
    <property type="match status" value="2"/>
</dbReference>
<evidence type="ECO:0008006" key="14">
    <source>
        <dbReference type="Google" id="ProtNLM"/>
    </source>
</evidence>
<dbReference type="GO" id="GO:0022857">
    <property type="term" value="F:transmembrane transporter activity"/>
    <property type="evidence" value="ECO:0007669"/>
    <property type="project" value="TreeGrafter"/>
</dbReference>
<keyword evidence="4 9" id="KW-0812">Transmembrane</keyword>
<dbReference type="InterPro" id="IPR018108">
    <property type="entry name" value="MCP_transmembrane"/>
</dbReference>
<organism evidence="11 13">
    <name type="scientific">Ridgeia piscesae</name>
    <name type="common">Tubeworm</name>
    <dbReference type="NCBI Taxonomy" id="27915"/>
    <lineage>
        <taxon>Eukaryota</taxon>
        <taxon>Metazoa</taxon>
        <taxon>Spiralia</taxon>
        <taxon>Lophotrochozoa</taxon>
        <taxon>Annelida</taxon>
        <taxon>Polychaeta</taxon>
        <taxon>Sedentaria</taxon>
        <taxon>Canalipalpata</taxon>
        <taxon>Sabellida</taxon>
        <taxon>Siboglinidae</taxon>
        <taxon>Ridgeia</taxon>
    </lineage>
</organism>
<dbReference type="PANTHER" id="PTHR45624:SF10">
    <property type="entry name" value="SLC (SOLUTE CARRIER) HOMOLOG"/>
    <property type="match status" value="1"/>
</dbReference>
<comment type="caution">
    <text evidence="11">The sequence shown here is derived from an EMBL/GenBank/DDBJ whole genome shotgun (WGS) entry which is preliminary data.</text>
</comment>
<reference evidence="11" key="1">
    <citation type="journal article" date="2023" name="Mol. Biol. Evol.">
        <title>Third-Generation Sequencing Reveals the Adaptive Role of the Epigenome in Three Deep-Sea Polychaetes.</title>
        <authorList>
            <person name="Perez M."/>
            <person name="Aroh O."/>
            <person name="Sun Y."/>
            <person name="Lan Y."/>
            <person name="Juniper S.K."/>
            <person name="Young C.R."/>
            <person name="Angers B."/>
            <person name="Qian P.Y."/>
        </authorList>
    </citation>
    <scope>NUCLEOTIDE SEQUENCE</scope>
    <source>
        <strain evidence="11">R07B-5</strain>
    </source>
</reference>
<dbReference type="PANTHER" id="PTHR45624">
    <property type="entry name" value="MITOCHONDRIAL BASIC AMINO ACIDS TRANSPORTER-RELATED"/>
    <property type="match status" value="1"/>
</dbReference>
<evidence type="ECO:0000256" key="6">
    <source>
        <dbReference type="ARBA" id="ARBA00022989"/>
    </source>
</evidence>
<dbReference type="InterPro" id="IPR050567">
    <property type="entry name" value="Mitochondrial_Carrier"/>
</dbReference>
<evidence type="ECO:0000256" key="10">
    <source>
        <dbReference type="RuleBase" id="RU000488"/>
    </source>
</evidence>
<comment type="subcellular location">
    <subcellularLocation>
        <location evidence="1">Mitochondrion membrane</location>
        <topology evidence="1">Multi-pass membrane protein</topology>
    </subcellularLocation>
</comment>
<proteinExistence type="inferred from homology"/>
<dbReference type="Gene3D" id="1.50.40.10">
    <property type="entry name" value="Mitochondrial carrier domain"/>
    <property type="match status" value="1"/>
</dbReference>
<evidence type="ECO:0000256" key="8">
    <source>
        <dbReference type="ARBA" id="ARBA00023136"/>
    </source>
</evidence>